<comment type="pathway">
    <text evidence="2">Protein modification; protein glycosylation.</text>
</comment>
<evidence type="ECO:0000256" key="9">
    <source>
        <dbReference type="ARBA" id="ARBA00047669"/>
    </source>
</evidence>
<keyword evidence="8 14" id="KW-0326">Glycosidase</keyword>
<evidence type="ECO:0000256" key="12">
    <source>
        <dbReference type="PIRSR" id="PIRSR601382-2"/>
    </source>
</evidence>
<dbReference type="EMBL" id="JADNRY010000001">
    <property type="protein sequence ID" value="KAF9078695.1"/>
    <property type="molecule type" value="Genomic_DNA"/>
</dbReference>
<dbReference type="InterPro" id="IPR050749">
    <property type="entry name" value="Glycosyl_Hydrolase_47"/>
</dbReference>
<dbReference type="InterPro" id="IPR012341">
    <property type="entry name" value="6hp_glycosidase-like_sf"/>
</dbReference>
<feature type="active site" evidence="11">
    <location>
        <position position="415"/>
    </location>
</feature>
<evidence type="ECO:0000256" key="6">
    <source>
        <dbReference type="ARBA" id="ARBA00023157"/>
    </source>
</evidence>
<dbReference type="GO" id="GO:0016020">
    <property type="term" value="C:membrane"/>
    <property type="evidence" value="ECO:0007669"/>
    <property type="project" value="InterPro"/>
</dbReference>
<feature type="binding site" evidence="12">
    <location>
        <position position="501"/>
    </location>
    <ligand>
        <name>Ca(2+)</name>
        <dbReference type="ChEBI" id="CHEBI:29108"/>
    </ligand>
</feature>
<evidence type="ECO:0000256" key="14">
    <source>
        <dbReference type="RuleBase" id="RU361193"/>
    </source>
</evidence>
<evidence type="ECO:0000256" key="10">
    <source>
        <dbReference type="ARBA" id="ARBA00048605"/>
    </source>
</evidence>
<evidence type="ECO:0000313" key="16">
    <source>
        <dbReference type="EMBL" id="KAF9078695.1"/>
    </source>
</evidence>
<dbReference type="GO" id="GO:0005975">
    <property type="term" value="P:carbohydrate metabolic process"/>
    <property type="evidence" value="ECO:0007669"/>
    <property type="project" value="InterPro"/>
</dbReference>
<evidence type="ECO:0000256" key="5">
    <source>
        <dbReference type="ARBA" id="ARBA00022801"/>
    </source>
</evidence>
<evidence type="ECO:0000256" key="1">
    <source>
        <dbReference type="ARBA" id="ARBA00001913"/>
    </source>
</evidence>
<dbReference type="InterPro" id="IPR001382">
    <property type="entry name" value="Glyco_hydro_47"/>
</dbReference>
<feature type="disulfide bond" evidence="13">
    <location>
        <begin position="330"/>
        <end position="359"/>
    </location>
</feature>
<gene>
    <name evidence="16" type="ORF">BDP27DRAFT_24494</name>
</gene>
<dbReference type="GO" id="GO:0005783">
    <property type="term" value="C:endoplasmic reticulum"/>
    <property type="evidence" value="ECO:0007669"/>
    <property type="project" value="TreeGrafter"/>
</dbReference>
<dbReference type="GO" id="GO:0005509">
    <property type="term" value="F:calcium ion binding"/>
    <property type="evidence" value="ECO:0007669"/>
    <property type="project" value="InterPro"/>
</dbReference>
<evidence type="ECO:0000313" key="17">
    <source>
        <dbReference type="Proteomes" id="UP000772434"/>
    </source>
</evidence>
<dbReference type="InterPro" id="IPR036026">
    <property type="entry name" value="Seven-hairpin_glycosidases"/>
</dbReference>
<feature type="signal peptide" evidence="15">
    <location>
        <begin position="1"/>
        <end position="24"/>
    </location>
</feature>
<comment type="catalytic activity">
    <reaction evidence="10">
        <text>N(4)-(alpha-D-Man-(1-&gt;2)-alpha-D-Man-(1-&gt;2)-alpha-D-Man-(1-&gt;3)-[alpha-D-Man-(1-&gt;2)-alpha-D-Man-(1-&gt;3)-[alpha-D-Man-(1-&gt;2)-alpha-D-Man-(1-&gt;6)]-alpha-D-Man-(1-&gt;6)]-beta-D-Man-(1-&gt;4)-beta-D-GlcNAc-(1-&gt;4)-beta-D-GlcNAc)-L-asparaginyl-[protein] (N-glucan mannose isomer 9A1,2,3B1,2,3) + 4 H2O = N(4)-(alpha-D-Man-(1-&gt;3)-[alpha-D-Man-(1-&gt;3)-[alpha-D-Man-(1-&gt;6)]-alpha-D-Man-(1-&gt;6)]-beta-D-Man-(1-&gt;4)-beta-D-GlcNAc-(1-&gt;4)-beta-D-GlcNAc)-L-asparaginyl-[protein] (N-glucan mannose isomer 5A1,2) + 4 beta-D-mannose</text>
        <dbReference type="Rhea" id="RHEA:56008"/>
        <dbReference type="Rhea" id="RHEA-COMP:14356"/>
        <dbReference type="Rhea" id="RHEA-COMP:14367"/>
        <dbReference type="ChEBI" id="CHEBI:15377"/>
        <dbReference type="ChEBI" id="CHEBI:28563"/>
        <dbReference type="ChEBI" id="CHEBI:59087"/>
        <dbReference type="ChEBI" id="CHEBI:139493"/>
        <dbReference type="EC" id="3.2.1.113"/>
    </reaction>
</comment>
<evidence type="ECO:0000256" key="7">
    <source>
        <dbReference type="ARBA" id="ARBA00023180"/>
    </source>
</evidence>
<comment type="caution">
    <text evidence="16">The sequence shown here is derived from an EMBL/GenBank/DDBJ whole genome shotgun (WGS) entry which is preliminary data.</text>
</comment>
<dbReference type="Proteomes" id="UP000772434">
    <property type="component" value="Unassembled WGS sequence"/>
</dbReference>
<feature type="active site" description="Proton donor" evidence="11">
    <location>
        <position position="124"/>
    </location>
</feature>
<accession>A0A9P5QBD4</accession>
<reference evidence="16" key="1">
    <citation type="submission" date="2020-11" db="EMBL/GenBank/DDBJ databases">
        <authorList>
            <consortium name="DOE Joint Genome Institute"/>
            <person name="Ahrendt S."/>
            <person name="Riley R."/>
            <person name="Andreopoulos W."/>
            <person name="Labutti K."/>
            <person name="Pangilinan J."/>
            <person name="Ruiz-Duenas F.J."/>
            <person name="Barrasa J.M."/>
            <person name="Sanchez-Garcia M."/>
            <person name="Camarero S."/>
            <person name="Miyauchi S."/>
            <person name="Serrano A."/>
            <person name="Linde D."/>
            <person name="Babiker R."/>
            <person name="Drula E."/>
            <person name="Ayuso-Fernandez I."/>
            <person name="Pacheco R."/>
            <person name="Padilla G."/>
            <person name="Ferreira P."/>
            <person name="Barriuso J."/>
            <person name="Kellner H."/>
            <person name="Castanera R."/>
            <person name="Alfaro M."/>
            <person name="Ramirez L."/>
            <person name="Pisabarro A.G."/>
            <person name="Kuo A."/>
            <person name="Tritt A."/>
            <person name="Lipzen A."/>
            <person name="He G."/>
            <person name="Yan M."/>
            <person name="Ng V."/>
            <person name="Cullen D."/>
            <person name="Martin F."/>
            <person name="Rosso M.-N."/>
            <person name="Henrissat B."/>
            <person name="Hibbett D."/>
            <person name="Martinez A.T."/>
            <person name="Grigoriev I.V."/>
        </authorList>
    </citation>
    <scope>NUCLEOTIDE SEQUENCE</scope>
    <source>
        <strain evidence="16">AH 40177</strain>
    </source>
</reference>
<dbReference type="PANTHER" id="PTHR11742:SF101">
    <property type="entry name" value="MANNOSYL-OLIGOSACCHARIDE ALPHA-1,2-MANNOSIDASE 1B"/>
    <property type="match status" value="1"/>
</dbReference>
<comment type="catalytic activity">
    <reaction evidence="9">
        <text>N(4)-(alpha-D-Man-(1-&gt;2)-alpha-D-Man-(1-&gt;2)-alpha-D-Man-(1-&gt;3)-[alpha-D-Man-(1-&gt;3)-[alpha-D-Man-(1-&gt;2)-alpha-D-Man-(1-&gt;6)]-alpha-D-Man-(1-&gt;6)]-beta-D-Man-(1-&gt;4)-beta-D-GlcNAc-(1-&gt;4)-beta-D-GlcNAc)-L-asparaginyl-[protein] (N-glucan mannose isomer 8A1,2,3B1,3) + 3 H2O = N(4)-(alpha-D-Man-(1-&gt;3)-[alpha-D-Man-(1-&gt;3)-[alpha-D-Man-(1-&gt;6)]-alpha-D-Man-(1-&gt;6)]-beta-D-Man-(1-&gt;4)-beta-D-GlcNAc-(1-&gt;4)-beta-D-GlcNAc)-L-asparaginyl-[protein] (N-glucan mannose isomer 5A1,2) + 3 beta-D-mannose</text>
        <dbReference type="Rhea" id="RHEA:56028"/>
        <dbReference type="Rhea" id="RHEA-COMP:14358"/>
        <dbReference type="Rhea" id="RHEA-COMP:14367"/>
        <dbReference type="ChEBI" id="CHEBI:15377"/>
        <dbReference type="ChEBI" id="CHEBI:28563"/>
        <dbReference type="ChEBI" id="CHEBI:59087"/>
        <dbReference type="ChEBI" id="CHEBI:60628"/>
        <dbReference type="EC" id="3.2.1.113"/>
    </reaction>
</comment>
<evidence type="ECO:0000256" key="11">
    <source>
        <dbReference type="PIRSR" id="PIRSR601382-1"/>
    </source>
</evidence>
<name>A0A9P5QBD4_9AGAR</name>
<keyword evidence="5 14" id="KW-0378">Hydrolase</keyword>
<evidence type="ECO:0000256" key="8">
    <source>
        <dbReference type="ARBA" id="ARBA00023295"/>
    </source>
</evidence>
<keyword evidence="17" id="KW-1185">Reference proteome</keyword>
<feature type="chain" id="PRO_5040117136" description="alpha-1,2-Mannosidase" evidence="15">
    <location>
        <begin position="25"/>
        <end position="515"/>
    </location>
</feature>
<comment type="cofactor">
    <cofactor evidence="1 12">
        <name>Ca(2+)</name>
        <dbReference type="ChEBI" id="CHEBI:29108"/>
    </cofactor>
</comment>
<sequence length="515" mass="56259">MVLTALVNTVVLSILFNYPYSALGGAVQSGTPVPANYQGYADKVKQIFVNSYSAYEQYAYGHDDLNPVSESAQDDRNGFGATIFDAMTTMYIMGLTDQLNNATAFAFQVDFSQSHTPSTISIFETTIRYLGAMMSYTDLASNTELVGQNNIDLVGQARTLADNMAAVAWSSNNVIPYPEVVFGSSSDSQSDDSSNVAEAGSLALEWSTLSKYAQDSKYADLAVGALRHIAALPNPPLLGLPAQSIIPSSGETSGAYVTWGGGTDSYLEYLIKYARLSNSDDSIYVDTWKAAVDSSIRVLMRNSTSADGNHVYIADWNDGQILHVGSNLECFHGGNWILGGKMTNNETIVNYGLALVDACWNTYSSTATKIGPESFAYESSDGNFTGSSGPSDAEQAYFNQHGYYITDSHYYMRPEVLESNFYAWRATGDTKYLDNAVSFVDSIMQYLPAEVGYAGLDDVNSKNSAKDDNMPSFWFAEVLKYLYLTFDDPSHISLDQYVFNTEAHPLWAPPAKAVY</sequence>
<dbReference type="AlphaFoldDB" id="A0A9P5QBD4"/>
<protein>
    <recommendedName>
        <fullName evidence="14">alpha-1,2-Mannosidase</fullName>
        <ecNumber evidence="14">3.2.1.-</ecNumber>
    </recommendedName>
</protein>
<evidence type="ECO:0000256" key="15">
    <source>
        <dbReference type="SAM" id="SignalP"/>
    </source>
</evidence>
<evidence type="ECO:0000256" key="4">
    <source>
        <dbReference type="ARBA" id="ARBA00022729"/>
    </source>
</evidence>
<keyword evidence="6 13" id="KW-1015">Disulfide bond</keyword>
<keyword evidence="4 15" id="KW-0732">Signal</keyword>
<keyword evidence="12" id="KW-0479">Metal-binding</keyword>
<proteinExistence type="inferred from homology"/>
<dbReference type="SUPFAM" id="SSF48225">
    <property type="entry name" value="Seven-hairpin glycosidases"/>
    <property type="match status" value="1"/>
</dbReference>
<dbReference type="PANTHER" id="PTHR11742">
    <property type="entry name" value="MANNOSYL-OLIGOSACCHARIDE ALPHA-1,2-MANNOSIDASE-RELATED"/>
    <property type="match status" value="1"/>
</dbReference>
<evidence type="ECO:0000256" key="2">
    <source>
        <dbReference type="ARBA" id="ARBA00004922"/>
    </source>
</evidence>
<dbReference type="GO" id="GO:0004571">
    <property type="term" value="F:mannosyl-oligosaccharide 1,2-alpha-mannosidase activity"/>
    <property type="evidence" value="ECO:0007669"/>
    <property type="project" value="UniProtKB-EC"/>
</dbReference>
<dbReference type="Pfam" id="PF01532">
    <property type="entry name" value="Glyco_hydro_47"/>
    <property type="match status" value="1"/>
</dbReference>
<keyword evidence="12" id="KW-0106">Calcium</keyword>
<comment type="similarity">
    <text evidence="3 14">Belongs to the glycosyl hydrolase 47 family.</text>
</comment>
<feature type="active site" evidence="11">
    <location>
        <position position="264"/>
    </location>
</feature>
<keyword evidence="7" id="KW-0325">Glycoprotein</keyword>
<dbReference type="Gene3D" id="1.50.10.10">
    <property type="match status" value="1"/>
</dbReference>
<dbReference type="PRINTS" id="PR00747">
    <property type="entry name" value="GLYHDRLASE47"/>
</dbReference>
<feature type="active site" description="Proton donor" evidence="11">
    <location>
        <position position="373"/>
    </location>
</feature>
<organism evidence="16 17">
    <name type="scientific">Rhodocollybia butyracea</name>
    <dbReference type="NCBI Taxonomy" id="206335"/>
    <lineage>
        <taxon>Eukaryota</taxon>
        <taxon>Fungi</taxon>
        <taxon>Dikarya</taxon>
        <taxon>Basidiomycota</taxon>
        <taxon>Agaricomycotina</taxon>
        <taxon>Agaricomycetes</taxon>
        <taxon>Agaricomycetidae</taxon>
        <taxon>Agaricales</taxon>
        <taxon>Marasmiineae</taxon>
        <taxon>Omphalotaceae</taxon>
        <taxon>Rhodocollybia</taxon>
    </lineage>
</organism>
<dbReference type="OrthoDB" id="8118055at2759"/>
<evidence type="ECO:0000256" key="3">
    <source>
        <dbReference type="ARBA" id="ARBA00007658"/>
    </source>
</evidence>
<dbReference type="EC" id="3.2.1.-" evidence="14"/>
<dbReference type="GO" id="GO:0036503">
    <property type="term" value="P:ERAD pathway"/>
    <property type="evidence" value="ECO:0007669"/>
    <property type="project" value="UniProtKB-ARBA"/>
</dbReference>
<evidence type="ECO:0000256" key="13">
    <source>
        <dbReference type="PIRSR" id="PIRSR601382-3"/>
    </source>
</evidence>